<organism evidence="2">
    <name type="scientific">Klebsiella phage KPKp</name>
    <dbReference type="NCBI Taxonomy" id="3153768"/>
    <lineage>
        <taxon>Viruses</taxon>
        <taxon>Duplodnaviria</taxon>
        <taxon>Heunggongvirae</taxon>
        <taxon>Uroviricota</taxon>
        <taxon>Caudoviricetes</taxon>
    </lineage>
</organism>
<evidence type="ECO:0000313" key="2">
    <source>
        <dbReference type="EMBL" id="XCD09197.1"/>
    </source>
</evidence>
<protein>
    <submittedName>
        <fullName evidence="2">Uncharacterized protein</fullName>
    </submittedName>
</protein>
<feature type="compositionally biased region" description="Basic and acidic residues" evidence="1">
    <location>
        <begin position="87"/>
        <end position="96"/>
    </location>
</feature>
<accession>A0AAU8BB23</accession>
<sequence length="163" mass="18644">MEKGKFYKLKKTPILSPGALIKGVFEQIGNNPIKITRTFRYAENIGLIEFEIIKPGGERERVIVDEPRFSHMWCILTNQEFQHYFEETTDKEPEPKTDDDDDGSNDWGVWTSNKGNDTYSGGLTKEEAVNLAKVQRLNATKDTKVVIMQPFAVPVVHVNIRPF</sequence>
<name>A0AAU8BB23_9CAUD</name>
<evidence type="ECO:0000256" key="1">
    <source>
        <dbReference type="SAM" id="MobiDB-lite"/>
    </source>
</evidence>
<proteinExistence type="predicted"/>
<reference evidence="2" key="1">
    <citation type="submission" date="2024-05" db="EMBL/GenBank/DDBJ databases">
        <authorList>
            <person name="Gowrishankar S."/>
            <person name="Karthika C."/>
            <person name="Malligarjunan N."/>
            <person name="Karutha Pandian S."/>
        </authorList>
    </citation>
    <scope>NUCLEOTIDE SEQUENCE</scope>
</reference>
<dbReference type="EMBL" id="PP791660">
    <property type="protein sequence ID" value="XCD09197.1"/>
    <property type="molecule type" value="Genomic_DNA"/>
</dbReference>
<feature type="region of interest" description="Disordered" evidence="1">
    <location>
        <begin position="87"/>
        <end position="113"/>
    </location>
</feature>